<sequence length="60" mass="7170">MLLQRRASFRTRNGRCSPLNCCMSLSLNRHRSKETCSRQPRREQHAIDRLRAKTECMIHE</sequence>
<gene>
    <name evidence="1" type="ORF">FKV68_25765</name>
</gene>
<organism evidence="1 2">
    <name type="scientific">Sinorhizobium mexicanum</name>
    <dbReference type="NCBI Taxonomy" id="375549"/>
    <lineage>
        <taxon>Bacteria</taxon>
        <taxon>Pseudomonadati</taxon>
        <taxon>Pseudomonadota</taxon>
        <taxon>Alphaproteobacteria</taxon>
        <taxon>Hyphomicrobiales</taxon>
        <taxon>Rhizobiaceae</taxon>
        <taxon>Sinorhizobium/Ensifer group</taxon>
        <taxon>Sinorhizobium</taxon>
    </lineage>
</organism>
<name>A0A859QPY5_9HYPH</name>
<proteinExistence type="predicted"/>
<dbReference type="KEGG" id="emx:FKV68_25765"/>
<evidence type="ECO:0000313" key="1">
    <source>
        <dbReference type="EMBL" id="QLL64810.1"/>
    </source>
</evidence>
<reference evidence="1 2" key="1">
    <citation type="submission" date="2019-06" db="EMBL/GenBank/DDBJ databases">
        <title>Complete genome sequence of Ensifer mexicanus ITTG R7 isolated from nodules of Acacia angustissima (Mill.) Kuntze.</title>
        <authorList>
            <person name="Rincon-Rosales R."/>
            <person name="Rogel M.A."/>
            <person name="Guerrero G."/>
            <person name="Rincon-Molina C.I."/>
            <person name="Lopez-Lopez A."/>
            <person name="Martinez-Romero E."/>
        </authorList>
    </citation>
    <scope>NUCLEOTIDE SEQUENCE [LARGE SCALE GENOMIC DNA]</scope>
    <source>
        <strain evidence="1 2">ITTG R7</strain>
        <plasmid evidence="2">pemeittgr7c</plasmid>
    </source>
</reference>
<keyword evidence="2" id="KW-1185">Reference proteome</keyword>
<dbReference type="Proteomes" id="UP000510721">
    <property type="component" value="Plasmid pEmeITTGR7c"/>
</dbReference>
<geneLocation type="plasmid" evidence="2">
    <name>pemeittgr7c</name>
</geneLocation>
<evidence type="ECO:0000313" key="2">
    <source>
        <dbReference type="Proteomes" id="UP000510721"/>
    </source>
</evidence>
<accession>A0A859QPY5</accession>
<keyword evidence="1" id="KW-0614">Plasmid</keyword>
<dbReference type="AlphaFoldDB" id="A0A859QPY5"/>
<dbReference type="EMBL" id="CP041241">
    <property type="protein sequence ID" value="QLL64810.1"/>
    <property type="molecule type" value="Genomic_DNA"/>
</dbReference>
<protein>
    <submittedName>
        <fullName evidence="1">Uncharacterized protein</fullName>
    </submittedName>
</protein>